<gene>
    <name evidence="1" type="ORF">GHC57_03640</name>
</gene>
<evidence type="ECO:0000313" key="1">
    <source>
        <dbReference type="EMBL" id="MQX35603.1"/>
    </source>
</evidence>
<name>A0A7X2D2B6_9PROT</name>
<keyword evidence="2" id="KW-1185">Reference proteome</keyword>
<organism evidence="1 2">
    <name type="scientific">Roseospira navarrensis</name>
    <dbReference type="NCBI Taxonomy" id="140058"/>
    <lineage>
        <taxon>Bacteria</taxon>
        <taxon>Pseudomonadati</taxon>
        <taxon>Pseudomonadota</taxon>
        <taxon>Alphaproteobacteria</taxon>
        <taxon>Rhodospirillales</taxon>
        <taxon>Rhodospirillaceae</taxon>
        <taxon>Roseospira</taxon>
    </lineage>
</organism>
<dbReference type="EMBL" id="WIVE01000006">
    <property type="protein sequence ID" value="MQX35603.1"/>
    <property type="molecule type" value="Genomic_DNA"/>
</dbReference>
<dbReference type="Pfam" id="PF13469">
    <property type="entry name" value="Sulfotransfer_3"/>
    <property type="match status" value="1"/>
</dbReference>
<sequence>MLSRGDFKRGFPHNLFAWKRSEWASVGTPGITRHFISGLPRSGSTLLAALLRQNPRFHASMSSGLHALVSANLQLMSAGSETSLLVQPEQRPRILRALFESYYEGVTDRPVIFDTNRAWSARLPLLADLFPRARVIACVRDVSWVLDSLERLIRRDPYENTLLFGTDGGGNTVYGRVETLTRPNRLVGYPWAALKEAFYGDQADRLLVVDYEYLCRAPEQVLRLVYGFLDEPWYDGHDVEHVTFDAPAFDEALGLRGLHQVRPRVSFEERRTILPPDLFRKYRDMDFWHDVTGSRANVIAAHRDGAPVRPVAHQNG</sequence>
<dbReference type="Proteomes" id="UP000434582">
    <property type="component" value="Unassembled WGS sequence"/>
</dbReference>
<accession>A0A7X2D2B6</accession>
<protein>
    <submittedName>
        <fullName evidence="1">Sulfotransferase</fullName>
    </submittedName>
</protein>
<dbReference type="OrthoDB" id="9800698at2"/>
<dbReference type="SUPFAM" id="SSF52540">
    <property type="entry name" value="P-loop containing nucleoside triphosphate hydrolases"/>
    <property type="match status" value="1"/>
</dbReference>
<dbReference type="AlphaFoldDB" id="A0A7X2D2B6"/>
<dbReference type="GO" id="GO:0016740">
    <property type="term" value="F:transferase activity"/>
    <property type="evidence" value="ECO:0007669"/>
    <property type="project" value="UniProtKB-KW"/>
</dbReference>
<proteinExistence type="predicted"/>
<comment type="caution">
    <text evidence="1">The sequence shown here is derived from an EMBL/GenBank/DDBJ whole genome shotgun (WGS) entry which is preliminary data.</text>
</comment>
<reference evidence="1 2" key="1">
    <citation type="submission" date="2019-10" db="EMBL/GenBank/DDBJ databases">
        <title>Draft whole-genome sequence of the purple nonsulfur photosynthetic bacterium Roseospira navarrensis DSM 15114.</title>
        <authorList>
            <person name="Kyndt J.A."/>
            <person name="Meyer T.E."/>
        </authorList>
    </citation>
    <scope>NUCLEOTIDE SEQUENCE [LARGE SCALE GENOMIC DNA]</scope>
    <source>
        <strain evidence="1 2">DSM 15114</strain>
    </source>
</reference>
<dbReference type="Gene3D" id="3.40.50.300">
    <property type="entry name" value="P-loop containing nucleotide triphosphate hydrolases"/>
    <property type="match status" value="1"/>
</dbReference>
<evidence type="ECO:0000313" key="2">
    <source>
        <dbReference type="Proteomes" id="UP000434582"/>
    </source>
</evidence>
<keyword evidence="1" id="KW-0808">Transferase</keyword>
<dbReference type="InterPro" id="IPR027417">
    <property type="entry name" value="P-loop_NTPase"/>
</dbReference>